<feature type="transmembrane region" description="Helical" evidence="1">
    <location>
        <begin position="21"/>
        <end position="43"/>
    </location>
</feature>
<sequence length="78" mass="8891">MSRGSIWITEKKIVKSQEPRRCVKPILVGSYPLMLIMEVLAQAQSQLHLLYPYVCMTIILTPNLISFTTLVVMNLLLT</sequence>
<keyword evidence="1" id="KW-0812">Transmembrane</keyword>
<dbReference type="EMBL" id="QKWP01000103">
    <property type="protein sequence ID" value="RIB27308.1"/>
    <property type="molecule type" value="Genomic_DNA"/>
</dbReference>
<name>A0A397VZB8_9GLOM</name>
<reference evidence="2 3" key="1">
    <citation type="submission" date="2018-06" db="EMBL/GenBank/DDBJ databases">
        <title>Comparative genomics reveals the genomic features of Rhizophagus irregularis, R. cerebriforme, R. diaphanum and Gigaspora rosea, and their symbiotic lifestyle signature.</title>
        <authorList>
            <person name="Morin E."/>
            <person name="San Clemente H."/>
            <person name="Chen E.C.H."/>
            <person name="De La Providencia I."/>
            <person name="Hainaut M."/>
            <person name="Kuo A."/>
            <person name="Kohler A."/>
            <person name="Murat C."/>
            <person name="Tang N."/>
            <person name="Roy S."/>
            <person name="Loubradou J."/>
            <person name="Henrissat B."/>
            <person name="Grigoriev I.V."/>
            <person name="Corradi N."/>
            <person name="Roux C."/>
            <person name="Martin F.M."/>
        </authorList>
    </citation>
    <scope>NUCLEOTIDE SEQUENCE [LARGE SCALE GENOMIC DNA]</scope>
    <source>
        <strain evidence="2 3">DAOM 194757</strain>
    </source>
</reference>
<dbReference type="AlphaFoldDB" id="A0A397VZB8"/>
<accession>A0A397VZB8</accession>
<gene>
    <name evidence="2" type="ORF">C2G38_2062409</name>
</gene>
<evidence type="ECO:0000256" key="1">
    <source>
        <dbReference type="SAM" id="Phobius"/>
    </source>
</evidence>
<dbReference type="Proteomes" id="UP000266673">
    <property type="component" value="Unassembled WGS sequence"/>
</dbReference>
<keyword evidence="3" id="KW-1185">Reference proteome</keyword>
<keyword evidence="1" id="KW-0472">Membrane</keyword>
<comment type="caution">
    <text evidence="2">The sequence shown here is derived from an EMBL/GenBank/DDBJ whole genome shotgun (WGS) entry which is preliminary data.</text>
</comment>
<proteinExistence type="predicted"/>
<feature type="transmembrane region" description="Helical" evidence="1">
    <location>
        <begin position="49"/>
        <end position="77"/>
    </location>
</feature>
<protein>
    <submittedName>
        <fullName evidence="2">Uncharacterized protein</fullName>
    </submittedName>
</protein>
<evidence type="ECO:0000313" key="2">
    <source>
        <dbReference type="EMBL" id="RIB27308.1"/>
    </source>
</evidence>
<organism evidence="2 3">
    <name type="scientific">Gigaspora rosea</name>
    <dbReference type="NCBI Taxonomy" id="44941"/>
    <lineage>
        <taxon>Eukaryota</taxon>
        <taxon>Fungi</taxon>
        <taxon>Fungi incertae sedis</taxon>
        <taxon>Mucoromycota</taxon>
        <taxon>Glomeromycotina</taxon>
        <taxon>Glomeromycetes</taxon>
        <taxon>Diversisporales</taxon>
        <taxon>Gigasporaceae</taxon>
        <taxon>Gigaspora</taxon>
    </lineage>
</organism>
<keyword evidence="1" id="KW-1133">Transmembrane helix</keyword>
<evidence type="ECO:0000313" key="3">
    <source>
        <dbReference type="Proteomes" id="UP000266673"/>
    </source>
</evidence>